<evidence type="ECO:0000256" key="1">
    <source>
        <dbReference type="SAM" id="MobiDB-lite"/>
    </source>
</evidence>
<keyword evidence="3" id="KW-1185">Reference proteome</keyword>
<evidence type="ECO:0000313" key="2">
    <source>
        <dbReference type="EMBL" id="GAA2407870.1"/>
    </source>
</evidence>
<gene>
    <name evidence="2" type="ORF">GCM10010255_49250</name>
</gene>
<proteinExistence type="predicted"/>
<organism evidence="2 3">
    <name type="scientific">Streptomyces coeruleofuscus</name>
    <dbReference type="NCBI Taxonomy" id="66879"/>
    <lineage>
        <taxon>Bacteria</taxon>
        <taxon>Bacillati</taxon>
        <taxon>Actinomycetota</taxon>
        <taxon>Actinomycetes</taxon>
        <taxon>Kitasatosporales</taxon>
        <taxon>Streptomycetaceae</taxon>
        <taxon>Streptomyces</taxon>
    </lineage>
</organism>
<reference evidence="3" key="1">
    <citation type="journal article" date="2019" name="Int. J. Syst. Evol. Microbiol.">
        <title>The Global Catalogue of Microorganisms (GCM) 10K type strain sequencing project: providing services to taxonomists for standard genome sequencing and annotation.</title>
        <authorList>
            <consortium name="The Broad Institute Genomics Platform"/>
            <consortium name="The Broad Institute Genome Sequencing Center for Infectious Disease"/>
            <person name="Wu L."/>
            <person name="Ma J."/>
        </authorList>
    </citation>
    <scope>NUCLEOTIDE SEQUENCE [LARGE SCALE GENOMIC DNA]</scope>
    <source>
        <strain evidence="3">JCM 4358</strain>
    </source>
</reference>
<accession>A0ABP5VSJ0</accession>
<protein>
    <recommendedName>
        <fullName evidence="4">Transposase</fullName>
    </recommendedName>
</protein>
<sequence>MWRGGRAAGRSMPRARPAKPRNTLYGEIPQERQRAAEVSDGHLPELLPVLDWAAERLGGWAAGRLGEAV</sequence>
<feature type="region of interest" description="Disordered" evidence="1">
    <location>
        <begin position="1"/>
        <end position="25"/>
    </location>
</feature>
<comment type="caution">
    <text evidence="2">The sequence shown here is derived from an EMBL/GenBank/DDBJ whole genome shotgun (WGS) entry which is preliminary data.</text>
</comment>
<evidence type="ECO:0008006" key="4">
    <source>
        <dbReference type="Google" id="ProtNLM"/>
    </source>
</evidence>
<dbReference type="EMBL" id="BAAASE010000006">
    <property type="protein sequence ID" value="GAA2407870.1"/>
    <property type="molecule type" value="Genomic_DNA"/>
</dbReference>
<evidence type="ECO:0000313" key="3">
    <source>
        <dbReference type="Proteomes" id="UP001499986"/>
    </source>
</evidence>
<dbReference type="Proteomes" id="UP001499986">
    <property type="component" value="Unassembled WGS sequence"/>
</dbReference>
<name>A0ABP5VSJ0_9ACTN</name>